<name>A0ACB0KDY6_TRIPR</name>
<reference evidence="1" key="1">
    <citation type="submission" date="2023-10" db="EMBL/GenBank/DDBJ databases">
        <authorList>
            <person name="Rodriguez Cubillos JULIANA M."/>
            <person name="De Vega J."/>
        </authorList>
    </citation>
    <scope>NUCLEOTIDE SEQUENCE</scope>
</reference>
<keyword evidence="2" id="KW-1185">Reference proteome</keyword>
<dbReference type="Proteomes" id="UP001177021">
    <property type="component" value="Unassembled WGS sequence"/>
</dbReference>
<accession>A0ACB0KDY6</accession>
<sequence length="188" mass="20972">MLKESWLKALGECKSFRCFGAIVCLSHLAFVNTVRWPKFSAPVQVVYTATISDYRHANLVEEVALIAIELVHVLFALDNALKMISNSIYGNVFKLTSEVYLVALKGYVKMRCSSKIGCVEVGEFFAFTVLALWVNHRLNSHVVNLATSFQQCSQLNICFCSCHPTEIGLANKKACGKVVVLQFIVLLF</sequence>
<dbReference type="EMBL" id="CASHSV030000206">
    <property type="protein sequence ID" value="CAJ2654519.1"/>
    <property type="molecule type" value="Genomic_DNA"/>
</dbReference>
<proteinExistence type="predicted"/>
<evidence type="ECO:0000313" key="2">
    <source>
        <dbReference type="Proteomes" id="UP001177021"/>
    </source>
</evidence>
<protein>
    <submittedName>
        <fullName evidence="1">Uncharacterized protein</fullName>
    </submittedName>
</protein>
<gene>
    <name evidence="1" type="ORF">MILVUS5_LOCUS21642</name>
</gene>
<evidence type="ECO:0000313" key="1">
    <source>
        <dbReference type="EMBL" id="CAJ2654519.1"/>
    </source>
</evidence>
<organism evidence="1 2">
    <name type="scientific">Trifolium pratense</name>
    <name type="common">Red clover</name>
    <dbReference type="NCBI Taxonomy" id="57577"/>
    <lineage>
        <taxon>Eukaryota</taxon>
        <taxon>Viridiplantae</taxon>
        <taxon>Streptophyta</taxon>
        <taxon>Embryophyta</taxon>
        <taxon>Tracheophyta</taxon>
        <taxon>Spermatophyta</taxon>
        <taxon>Magnoliopsida</taxon>
        <taxon>eudicotyledons</taxon>
        <taxon>Gunneridae</taxon>
        <taxon>Pentapetalae</taxon>
        <taxon>rosids</taxon>
        <taxon>fabids</taxon>
        <taxon>Fabales</taxon>
        <taxon>Fabaceae</taxon>
        <taxon>Papilionoideae</taxon>
        <taxon>50 kb inversion clade</taxon>
        <taxon>NPAAA clade</taxon>
        <taxon>Hologalegina</taxon>
        <taxon>IRL clade</taxon>
        <taxon>Trifolieae</taxon>
        <taxon>Trifolium</taxon>
    </lineage>
</organism>
<comment type="caution">
    <text evidence="1">The sequence shown here is derived from an EMBL/GenBank/DDBJ whole genome shotgun (WGS) entry which is preliminary data.</text>
</comment>